<sequence length="535" mass="59050">MVTHSLVDVHSADGRRAATHFVLSQLHGARGVTIPDTALLDDEGVLVEWLFCSHKSSLIQRKKPIQNTNLLLFELKLQELADASGDVHVAVVCEDTLRLLDETQLDTYVRSLCAREADMFAPVARLPGPRQFNDGAYCLQAYTVPHDGLRYFAELHAEGETRRAKIAGGISITAAPYASSLDNSTVLTQATTPEIESTLQAVTMQVFSHLQQTVQVEAMRLEFVFSVASTAKRITSPVLLGAHFIQYARRETSATDASDQAPVERPNATTGSRRASTGSRLTPAPDQLEGDDNAPIGDSANGHVCRFCRRPREAELSLELAKTQATLRHTIGKLQARERTLDQGRVEAAAMQQKLRDLDITVTELHNQLKREGAQSKFALQQLTDLLAESERQHQKVQASLELEESARTRVEGCVKELEAKLTQLHQTADAHQKLAAIELKRAQTDAESHLRSATALRTALTKMTKERDDCLSFRAYLFRRLADTSQPGVEPPKRVAGGFWSYPTPSPENVAEVVRVLVDSQRSAKAKSTKSLHE</sequence>
<dbReference type="AlphaFoldDB" id="T0R7K9"/>
<dbReference type="OMA" id="KERDDCL"/>
<dbReference type="InParanoid" id="T0R7K9"/>
<feature type="coiled-coil region" evidence="1">
    <location>
        <begin position="348"/>
        <end position="435"/>
    </location>
</feature>
<gene>
    <name evidence="3" type="ORF">SDRG_00175</name>
</gene>
<evidence type="ECO:0000256" key="2">
    <source>
        <dbReference type="SAM" id="MobiDB-lite"/>
    </source>
</evidence>
<dbReference type="OrthoDB" id="73922at2759"/>
<name>T0R7K9_SAPDV</name>
<dbReference type="VEuPathDB" id="FungiDB:SDRG_00175"/>
<keyword evidence="1" id="KW-0175">Coiled coil</keyword>
<feature type="region of interest" description="Disordered" evidence="2">
    <location>
        <begin position="252"/>
        <end position="297"/>
    </location>
</feature>
<accession>T0R7K9</accession>
<dbReference type="RefSeq" id="XP_008603863.1">
    <property type="nucleotide sequence ID" value="XM_008605641.1"/>
</dbReference>
<evidence type="ECO:0000313" key="4">
    <source>
        <dbReference type="Proteomes" id="UP000030762"/>
    </source>
</evidence>
<reference evidence="3 4" key="1">
    <citation type="submission" date="2012-04" db="EMBL/GenBank/DDBJ databases">
        <title>The Genome Sequence of Saprolegnia declina VS20.</title>
        <authorList>
            <consortium name="The Broad Institute Genome Sequencing Platform"/>
            <person name="Russ C."/>
            <person name="Nusbaum C."/>
            <person name="Tyler B."/>
            <person name="van West P."/>
            <person name="Dieguez-Uribeondo J."/>
            <person name="de Bruijn I."/>
            <person name="Tripathy S."/>
            <person name="Jiang R."/>
            <person name="Young S.K."/>
            <person name="Zeng Q."/>
            <person name="Gargeya S."/>
            <person name="Fitzgerald M."/>
            <person name="Haas B."/>
            <person name="Abouelleil A."/>
            <person name="Alvarado L."/>
            <person name="Arachchi H.M."/>
            <person name="Berlin A."/>
            <person name="Chapman S.B."/>
            <person name="Goldberg J."/>
            <person name="Griggs A."/>
            <person name="Gujja S."/>
            <person name="Hansen M."/>
            <person name="Howarth C."/>
            <person name="Imamovic A."/>
            <person name="Larimer J."/>
            <person name="McCowen C."/>
            <person name="Montmayeur A."/>
            <person name="Murphy C."/>
            <person name="Neiman D."/>
            <person name="Pearson M."/>
            <person name="Priest M."/>
            <person name="Roberts A."/>
            <person name="Saif S."/>
            <person name="Shea T."/>
            <person name="Sisk P."/>
            <person name="Sykes S."/>
            <person name="Wortman J."/>
            <person name="Nusbaum C."/>
            <person name="Birren B."/>
        </authorList>
    </citation>
    <scope>NUCLEOTIDE SEQUENCE [LARGE SCALE GENOMIC DNA]</scope>
    <source>
        <strain evidence="3 4">VS20</strain>
    </source>
</reference>
<proteinExistence type="predicted"/>
<feature type="compositionally biased region" description="Polar residues" evidence="2">
    <location>
        <begin position="267"/>
        <end position="280"/>
    </location>
</feature>
<evidence type="ECO:0000256" key="1">
    <source>
        <dbReference type="SAM" id="Coils"/>
    </source>
</evidence>
<dbReference type="Proteomes" id="UP000030762">
    <property type="component" value="Unassembled WGS sequence"/>
</dbReference>
<dbReference type="EMBL" id="JH767132">
    <property type="protein sequence ID" value="EQC42440.1"/>
    <property type="molecule type" value="Genomic_DNA"/>
</dbReference>
<dbReference type="GeneID" id="19940902"/>
<organism evidence="3 4">
    <name type="scientific">Saprolegnia diclina (strain VS20)</name>
    <dbReference type="NCBI Taxonomy" id="1156394"/>
    <lineage>
        <taxon>Eukaryota</taxon>
        <taxon>Sar</taxon>
        <taxon>Stramenopiles</taxon>
        <taxon>Oomycota</taxon>
        <taxon>Saprolegniomycetes</taxon>
        <taxon>Saprolegniales</taxon>
        <taxon>Saprolegniaceae</taxon>
        <taxon>Saprolegnia</taxon>
    </lineage>
</organism>
<protein>
    <submittedName>
        <fullName evidence="3">Uncharacterized protein</fullName>
    </submittedName>
</protein>
<evidence type="ECO:0000313" key="3">
    <source>
        <dbReference type="EMBL" id="EQC42440.1"/>
    </source>
</evidence>
<keyword evidence="4" id="KW-1185">Reference proteome</keyword>